<dbReference type="Ensembl" id="ENSSAUT00010038420.1">
    <property type="protein sequence ID" value="ENSSAUP00010036491.1"/>
    <property type="gene ID" value="ENSSAUG00010015417.1"/>
</dbReference>
<dbReference type="GO" id="GO:0043565">
    <property type="term" value="F:sequence-specific DNA binding"/>
    <property type="evidence" value="ECO:0007669"/>
    <property type="project" value="UniProtKB-ARBA"/>
</dbReference>
<evidence type="ECO:0000256" key="8">
    <source>
        <dbReference type="PROSITE-ProRule" id="PRU00042"/>
    </source>
</evidence>
<evidence type="ECO:0000256" key="10">
    <source>
        <dbReference type="SAM" id="MobiDB-lite"/>
    </source>
</evidence>
<dbReference type="Pfam" id="PF05485">
    <property type="entry name" value="THAP"/>
    <property type="match status" value="1"/>
</dbReference>
<reference evidence="13" key="3">
    <citation type="submission" date="2025-09" db="UniProtKB">
        <authorList>
            <consortium name="Ensembl"/>
        </authorList>
    </citation>
    <scope>IDENTIFICATION</scope>
</reference>
<reference evidence="13" key="1">
    <citation type="submission" date="2021-04" db="EMBL/GenBank/DDBJ databases">
        <authorList>
            <consortium name="Wellcome Sanger Institute Data Sharing"/>
        </authorList>
    </citation>
    <scope>NUCLEOTIDE SEQUENCE [LARGE SCALE GENOMIC DNA]</scope>
</reference>
<evidence type="ECO:0000256" key="9">
    <source>
        <dbReference type="PROSITE-ProRule" id="PRU00309"/>
    </source>
</evidence>
<dbReference type="InterPro" id="IPR050888">
    <property type="entry name" value="ZnF_C2H2-type_TF"/>
</dbReference>
<dbReference type="InterPro" id="IPR006612">
    <property type="entry name" value="THAP_Znf"/>
</dbReference>
<keyword evidence="2" id="KW-0479">Metal-binding</keyword>
<evidence type="ECO:0000256" key="1">
    <source>
        <dbReference type="ARBA" id="ARBA00004123"/>
    </source>
</evidence>
<comment type="subcellular location">
    <subcellularLocation>
        <location evidence="1">Nucleus</location>
    </subcellularLocation>
</comment>
<keyword evidence="7" id="KW-0539">Nucleus</keyword>
<dbReference type="FunFam" id="3.30.160.60:FF:000870">
    <property type="entry name" value="zinc finger protein 197 isoform X1"/>
    <property type="match status" value="1"/>
</dbReference>
<feature type="compositionally biased region" description="Basic residues" evidence="10">
    <location>
        <begin position="676"/>
        <end position="688"/>
    </location>
</feature>
<feature type="compositionally biased region" description="Acidic residues" evidence="10">
    <location>
        <begin position="610"/>
        <end position="619"/>
    </location>
</feature>
<dbReference type="PROSITE" id="PS50157">
    <property type="entry name" value="ZINC_FINGER_C2H2_2"/>
    <property type="match status" value="6"/>
</dbReference>
<proteinExistence type="predicted"/>
<keyword evidence="4 8" id="KW-0863">Zinc-finger</keyword>
<dbReference type="SUPFAM" id="SSF57716">
    <property type="entry name" value="Glucocorticoid receptor-like (DNA-binding domain)"/>
    <property type="match status" value="1"/>
</dbReference>
<dbReference type="GO" id="GO:0005694">
    <property type="term" value="C:chromosome"/>
    <property type="evidence" value="ECO:0007669"/>
    <property type="project" value="UniProtKB-ARBA"/>
</dbReference>
<dbReference type="InterPro" id="IPR013087">
    <property type="entry name" value="Znf_C2H2_type"/>
</dbReference>
<evidence type="ECO:0000313" key="13">
    <source>
        <dbReference type="Ensembl" id="ENSSAUP00010036491.1"/>
    </source>
</evidence>
<feature type="compositionally biased region" description="Basic residues" evidence="10">
    <location>
        <begin position="561"/>
        <end position="577"/>
    </location>
</feature>
<evidence type="ECO:0000256" key="3">
    <source>
        <dbReference type="ARBA" id="ARBA00022737"/>
    </source>
</evidence>
<feature type="compositionally biased region" description="Acidic residues" evidence="10">
    <location>
        <begin position="528"/>
        <end position="541"/>
    </location>
</feature>
<evidence type="ECO:0000256" key="7">
    <source>
        <dbReference type="ARBA" id="ARBA00023242"/>
    </source>
</evidence>
<dbReference type="PROSITE" id="PS00028">
    <property type="entry name" value="ZINC_FINGER_C2H2_1"/>
    <property type="match status" value="5"/>
</dbReference>
<dbReference type="RefSeq" id="XP_030258199.1">
    <property type="nucleotide sequence ID" value="XM_030402339.1"/>
</dbReference>
<feature type="compositionally biased region" description="Acidic residues" evidence="10">
    <location>
        <begin position="626"/>
        <end position="637"/>
    </location>
</feature>
<feature type="compositionally biased region" description="Basic residues" evidence="10">
    <location>
        <begin position="597"/>
        <end position="606"/>
    </location>
</feature>
<evidence type="ECO:0000313" key="14">
    <source>
        <dbReference type="Proteomes" id="UP000472265"/>
    </source>
</evidence>
<feature type="region of interest" description="Disordered" evidence="10">
    <location>
        <begin position="241"/>
        <end position="264"/>
    </location>
</feature>
<dbReference type="SMART" id="SM00692">
    <property type="entry name" value="DM3"/>
    <property type="match status" value="1"/>
</dbReference>
<dbReference type="AlphaFoldDB" id="A0A671WIT4"/>
<dbReference type="SUPFAM" id="SSF57667">
    <property type="entry name" value="beta-beta-alpha zinc fingers"/>
    <property type="match status" value="3"/>
</dbReference>
<feature type="compositionally biased region" description="Basic and acidic residues" evidence="10">
    <location>
        <begin position="542"/>
        <end position="560"/>
    </location>
</feature>
<dbReference type="OMA" id="SPEITEC"/>
<feature type="region of interest" description="Disordered" evidence="10">
    <location>
        <begin position="491"/>
        <end position="688"/>
    </location>
</feature>
<feature type="domain" description="C2H2-type" evidence="11">
    <location>
        <begin position="358"/>
        <end position="385"/>
    </location>
</feature>
<dbReference type="Proteomes" id="UP000472265">
    <property type="component" value="Chromosome 21"/>
</dbReference>
<protein>
    <submittedName>
        <fullName evidence="13">Zinc finger protein 91-like</fullName>
    </submittedName>
</protein>
<dbReference type="OrthoDB" id="5982876at2759"/>
<evidence type="ECO:0000256" key="4">
    <source>
        <dbReference type="ARBA" id="ARBA00022771"/>
    </source>
</evidence>
<feature type="domain" description="C2H2-type" evidence="11">
    <location>
        <begin position="443"/>
        <end position="470"/>
    </location>
</feature>
<evidence type="ECO:0000256" key="2">
    <source>
        <dbReference type="ARBA" id="ARBA00022723"/>
    </source>
</evidence>
<reference evidence="13" key="2">
    <citation type="submission" date="2025-08" db="UniProtKB">
        <authorList>
            <consortium name="Ensembl"/>
        </authorList>
    </citation>
    <scope>IDENTIFICATION</scope>
</reference>
<dbReference type="GeneID" id="115572350"/>
<dbReference type="SMART" id="SM00355">
    <property type="entry name" value="ZnF_C2H2"/>
    <property type="match status" value="6"/>
</dbReference>
<dbReference type="PANTHER" id="PTHR24406">
    <property type="entry name" value="TRANSCRIPTIONAL REPRESSOR CTCFL-RELATED"/>
    <property type="match status" value="1"/>
</dbReference>
<accession>A0A671WIT4</accession>
<dbReference type="InParanoid" id="A0A671WIT4"/>
<dbReference type="GO" id="GO:0008270">
    <property type="term" value="F:zinc ion binding"/>
    <property type="evidence" value="ECO:0007669"/>
    <property type="project" value="UniProtKB-KW"/>
</dbReference>
<evidence type="ECO:0000256" key="6">
    <source>
        <dbReference type="ARBA" id="ARBA00023125"/>
    </source>
</evidence>
<keyword evidence="14" id="KW-1185">Reference proteome</keyword>
<dbReference type="FunFam" id="3.30.160.60:FF:000512">
    <property type="entry name" value="zinc finger protein 197 isoform X1"/>
    <property type="match status" value="1"/>
</dbReference>
<evidence type="ECO:0000256" key="5">
    <source>
        <dbReference type="ARBA" id="ARBA00022833"/>
    </source>
</evidence>
<dbReference type="GO" id="GO:0045893">
    <property type="term" value="P:positive regulation of DNA-templated transcription"/>
    <property type="evidence" value="ECO:0007669"/>
    <property type="project" value="UniProtKB-ARBA"/>
</dbReference>
<name>A0A671WIT4_SPAAU</name>
<feature type="domain" description="C2H2-type" evidence="11">
    <location>
        <begin position="387"/>
        <end position="414"/>
    </location>
</feature>
<evidence type="ECO:0000259" key="12">
    <source>
        <dbReference type="PROSITE" id="PS50950"/>
    </source>
</evidence>
<evidence type="ECO:0000259" key="11">
    <source>
        <dbReference type="PROSITE" id="PS50157"/>
    </source>
</evidence>
<feature type="domain" description="C2H2-type" evidence="11">
    <location>
        <begin position="415"/>
        <end position="442"/>
    </location>
</feature>
<keyword evidence="6 9" id="KW-0238">DNA-binding</keyword>
<keyword evidence="3" id="KW-0677">Repeat</keyword>
<dbReference type="PROSITE" id="PS50950">
    <property type="entry name" value="ZF_THAP"/>
    <property type="match status" value="1"/>
</dbReference>
<feature type="domain" description="THAP-type" evidence="12">
    <location>
        <begin position="1"/>
        <end position="82"/>
    </location>
</feature>
<sequence length="688" mass="77699">MCSVVGCDSWRRSAQRFKLPEDPESRLEWVQFLFEVNGQRLKESSWTDITICTEHFTDDCFIHVTPETGTVRLKFDAVPSLCIKSEPEEPEEPLESPHVELDQTTDVAYQWDASPESSAVSHSPDVSNASGFDQKQRKISLDLNKERAALLQMKGKIAVNESCLFQLFRRKCPSCGFRLQMEKVTCGLLIVLNLRCLKCDYSFQWKSQVNAIVPAAADQLEMPTDDDPSSTVFSEIVTFSDEDSAPSEEGEEGDDGRLSSDGEWCPTEGILLAEELTKEFEEDSEDVSEGDEEEELDSAGGLKINELCTECGRFFNILKPHTCEHKIKPYSCNICGKRCVTQMSLQVHSRIHDETYEHPCKYCHITFKTRVDKCKHEQTHQGCKDPYKCPDCPKAFATRKQRSVHLAGHRAPTEFKCGVCEIEFKDVHHLRRHSVVHTGLKPYKCSVCERGFNQSSHLKSHLRLHTGERPYKCPHCDYRFNHNVSLKSHLQRYHSSSSGGARKRGKTKDMASDSGDAEDNENMKGTDSEFDNVEEEQDTEEEMQKEVQKEVQKEGTDAPKSKKRSTGRPIGRPKRNAAGKLVPAGEKTGRSSNSKTGKSKAQKRRKGSSEEESEDEQSDSEVSFDSAEEEGEEEEEMETAKKSTGRTKARAKNDSDSDFDPVEETKKEKCSSQSAGKRRGRPKKNPEV</sequence>
<keyword evidence="5" id="KW-0862">Zinc</keyword>
<feature type="domain" description="C2H2-type" evidence="11">
    <location>
        <begin position="330"/>
        <end position="357"/>
    </location>
</feature>
<dbReference type="Gene3D" id="3.30.160.60">
    <property type="entry name" value="Classic Zinc Finger"/>
    <property type="match status" value="5"/>
</dbReference>
<dbReference type="SMART" id="SM00980">
    <property type="entry name" value="THAP"/>
    <property type="match status" value="1"/>
</dbReference>
<dbReference type="InterPro" id="IPR036236">
    <property type="entry name" value="Znf_C2H2_sf"/>
</dbReference>
<dbReference type="FunFam" id="3.30.160.60:FF:001732">
    <property type="entry name" value="Zgc:162936"/>
    <property type="match status" value="1"/>
</dbReference>
<dbReference type="GeneTree" id="ENSGT00940000164868"/>
<feature type="domain" description="C2H2-type" evidence="11">
    <location>
        <begin position="471"/>
        <end position="499"/>
    </location>
</feature>
<organism evidence="13 14">
    <name type="scientific">Sparus aurata</name>
    <name type="common">Gilthead sea bream</name>
    <dbReference type="NCBI Taxonomy" id="8175"/>
    <lineage>
        <taxon>Eukaryota</taxon>
        <taxon>Metazoa</taxon>
        <taxon>Chordata</taxon>
        <taxon>Craniata</taxon>
        <taxon>Vertebrata</taxon>
        <taxon>Euteleostomi</taxon>
        <taxon>Actinopterygii</taxon>
        <taxon>Neopterygii</taxon>
        <taxon>Teleostei</taxon>
        <taxon>Neoteleostei</taxon>
        <taxon>Acanthomorphata</taxon>
        <taxon>Eupercaria</taxon>
        <taxon>Spariformes</taxon>
        <taxon>Sparidae</taxon>
        <taxon>Sparus</taxon>
    </lineage>
</organism>
<feature type="compositionally biased region" description="Acidic residues" evidence="10">
    <location>
        <begin position="241"/>
        <end position="254"/>
    </location>
</feature>
<dbReference type="GO" id="GO:0005634">
    <property type="term" value="C:nucleus"/>
    <property type="evidence" value="ECO:0007669"/>
    <property type="project" value="UniProtKB-SubCell"/>
</dbReference>
<dbReference type="Pfam" id="PF00096">
    <property type="entry name" value="zf-C2H2"/>
    <property type="match status" value="4"/>
</dbReference>
<gene>
    <name evidence="13" type="primary">LOC115572350</name>
</gene>